<evidence type="ECO:0000313" key="6">
    <source>
        <dbReference type="Proteomes" id="UP000280792"/>
    </source>
</evidence>
<dbReference type="EC" id="2.3.1.30" evidence="4"/>
<keyword evidence="3 4" id="KW-0012">Acyltransferase</keyword>
<comment type="catalytic activity">
    <reaction evidence="4">
        <text>L-serine + acetyl-CoA = O-acetyl-L-serine + CoA</text>
        <dbReference type="Rhea" id="RHEA:24560"/>
        <dbReference type="ChEBI" id="CHEBI:33384"/>
        <dbReference type="ChEBI" id="CHEBI:57287"/>
        <dbReference type="ChEBI" id="CHEBI:57288"/>
        <dbReference type="ChEBI" id="CHEBI:58340"/>
        <dbReference type="EC" id="2.3.1.30"/>
    </reaction>
</comment>
<keyword evidence="6" id="KW-1185">Reference proteome</keyword>
<name>A0A3P3VJZ7_9GAMM</name>
<keyword evidence="2 4" id="KW-0808">Transferase</keyword>
<dbReference type="Gene3D" id="2.160.10.10">
    <property type="entry name" value="Hexapeptide repeat proteins"/>
    <property type="match status" value="1"/>
</dbReference>
<reference evidence="5 6" key="2">
    <citation type="submission" date="2018-12" db="EMBL/GenBank/DDBJ databases">
        <title>Simiduia agarivorans gen. nov., sp. nov., a marine, agarolytic bacterium isolated from shallow coastal water from Keelung, Taiwan.</title>
        <authorList>
            <person name="Shieh W.Y."/>
        </authorList>
    </citation>
    <scope>NUCLEOTIDE SEQUENCE [LARGE SCALE GENOMIC DNA]</scope>
    <source>
        <strain evidence="5 6">GTF-13</strain>
    </source>
</reference>
<evidence type="ECO:0000313" key="5">
    <source>
        <dbReference type="EMBL" id="RRJ83051.1"/>
    </source>
</evidence>
<evidence type="ECO:0000256" key="2">
    <source>
        <dbReference type="ARBA" id="ARBA00022679"/>
    </source>
</evidence>
<dbReference type="GO" id="GO:0006535">
    <property type="term" value="P:cysteine biosynthetic process from serine"/>
    <property type="evidence" value="ECO:0007669"/>
    <property type="project" value="InterPro"/>
</dbReference>
<dbReference type="Pfam" id="PF14602">
    <property type="entry name" value="Hexapep_2"/>
    <property type="match status" value="1"/>
</dbReference>
<dbReference type="InterPro" id="IPR001451">
    <property type="entry name" value="Hexapep"/>
</dbReference>
<reference evidence="5 6" key="1">
    <citation type="submission" date="2018-08" db="EMBL/GenBank/DDBJ databases">
        <authorList>
            <person name="Khan S.A."/>
        </authorList>
    </citation>
    <scope>NUCLEOTIDE SEQUENCE [LARGE SCALE GENOMIC DNA]</scope>
    <source>
        <strain evidence="5 6">GTF-13</strain>
    </source>
</reference>
<accession>A0A3P3VJZ7</accession>
<dbReference type="RefSeq" id="WP_125017362.1">
    <property type="nucleotide sequence ID" value="NZ_QWEZ01000002.1"/>
</dbReference>
<dbReference type="InterPro" id="IPR005881">
    <property type="entry name" value="Ser_O-AcTrfase"/>
</dbReference>
<dbReference type="InterPro" id="IPR011004">
    <property type="entry name" value="Trimer_LpxA-like_sf"/>
</dbReference>
<protein>
    <recommendedName>
        <fullName evidence="4">Serine acetyltransferase</fullName>
        <ecNumber evidence="4">2.3.1.30</ecNumber>
    </recommendedName>
</protein>
<evidence type="ECO:0000256" key="3">
    <source>
        <dbReference type="ARBA" id="ARBA00023315"/>
    </source>
</evidence>
<dbReference type="PANTHER" id="PTHR42811">
    <property type="entry name" value="SERINE ACETYLTRANSFERASE"/>
    <property type="match status" value="1"/>
</dbReference>
<gene>
    <name evidence="5" type="ORF">D0544_14515</name>
</gene>
<evidence type="ECO:0000256" key="1">
    <source>
        <dbReference type="ARBA" id="ARBA00007274"/>
    </source>
</evidence>
<dbReference type="PIRSF" id="PIRSF000441">
    <property type="entry name" value="CysE"/>
    <property type="match status" value="1"/>
</dbReference>
<sequence>MSTLRDYFHAEIIGGKEKRFSWWKVLRRARRSKRCNYLFWFRIANQLHGSKNRTLKSLGNSIGDWLVRRYSIEIMLGAEIGEGLMIGHNVGIVITKQVRIGKNFMILQNTTIGTDNKSSDPIVIGDNVSVGANSCIIGSGMRIGDNVTIGAMSFVHRDIPDNHTFITEKTSRCWVTPNAEG</sequence>
<evidence type="ECO:0000256" key="4">
    <source>
        <dbReference type="PIRNR" id="PIRNR000441"/>
    </source>
</evidence>
<dbReference type="CDD" id="cd03354">
    <property type="entry name" value="LbH_SAT"/>
    <property type="match status" value="1"/>
</dbReference>
<organism evidence="5 6">
    <name type="scientific">Aestuariirhabdus litorea</name>
    <dbReference type="NCBI Taxonomy" id="2528527"/>
    <lineage>
        <taxon>Bacteria</taxon>
        <taxon>Pseudomonadati</taxon>
        <taxon>Pseudomonadota</taxon>
        <taxon>Gammaproteobacteria</taxon>
        <taxon>Oceanospirillales</taxon>
        <taxon>Aestuariirhabdaceae</taxon>
        <taxon>Aestuariirhabdus</taxon>
    </lineage>
</organism>
<dbReference type="Proteomes" id="UP000280792">
    <property type="component" value="Unassembled WGS sequence"/>
</dbReference>
<dbReference type="SUPFAM" id="SSF51161">
    <property type="entry name" value="Trimeric LpxA-like enzymes"/>
    <property type="match status" value="1"/>
</dbReference>
<dbReference type="EMBL" id="QWEZ01000002">
    <property type="protein sequence ID" value="RRJ83051.1"/>
    <property type="molecule type" value="Genomic_DNA"/>
</dbReference>
<dbReference type="InterPro" id="IPR045304">
    <property type="entry name" value="LbH_SAT"/>
</dbReference>
<dbReference type="GO" id="GO:0009001">
    <property type="term" value="F:serine O-acetyltransferase activity"/>
    <property type="evidence" value="ECO:0007669"/>
    <property type="project" value="UniProtKB-EC"/>
</dbReference>
<comment type="caution">
    <text evidence="5">The sequence shown here is derived from an EMBL/GenBank/DDBJ whole genome shotgun (WGS) entry which is preliminary data.</text>
</comment>
<dbReference type="AlphaFoldDB" id="A0A3P3VJZ7"/>
<dbReference type="GO" id="GO:0005737">
    <property type="term" value="C:cytoplasm"/>
    <property type="evidence" value="ECO:0007669"/>
    <property type="project" value="InterPro"/>
</dbReference>
<proteinExistence type="inferred from homology"/>
<comment type="similarity">
    <text evidence="1 4">Belongs to the transferase hexapeptide repeat family.</text>
</comment>